<evidence type="ECO:0000313" key="3">
    <source>
        <dbReference type="EMBL" id="KAF8781107.1"/>
    </source>
</evidence>
<feature type="transmembrane region" description="Helical" evidence="2">
    <location>
        <begin position="434"/>
        <end position="459"/>
    </location>
</feature>
<keyword evidence="2" id="KW-0812">Transmembrane</keyword>
<dbReference type="Pfam" id="PF01554">
    <property type="entry name" value="MatE"/>
    <property type="match status" value="2"/>
</dbReference>
<proteinExistence type="inferred from homology"/>
<dbReference type="AlphaFoldDB" id="A0A835KWH5"/>
<keyword evidence="2" id="KW-0472">Membrane</keyword>
<evidence type="ECO:0000256" key="1">
    <source>
        <dbReference type="ARBA" id="ARBA00010199"/>
    </source>
</evidence>
<comment type="caution">
    <text evidence="3">The sequence shown here is derived from an EMBL/GenBank/DDBJ whole genome shotgun (WGS) entry which is preliminary data.</text>
</comment>
<name>A0A835KWH5_9POAL</name>
<feature type="transmembrane region" description="Helical" evidence="2">
    <location>
        <begin position="510"/>
        <end position="530"/>
    </location>
</feature>
<keyword evidence="2" id="KW-1133">Transmembrane helix</keyword>
<feature type="transmembrane region" description="Helical" evidence="2">
    <location>
        <begin position="171"/>
        <end position="193"/>
    </location>
</feature>
<feature type="transmembrane region" description="Helical" evidence="2">
    <location>
        <begin position="309"/>
        <end position="331"/>
    </location>
</feature>
<feature type="transmembrane region" description="Helical" evidence="2">
    <location>
        <begin position="263"/>
        <end position="288"/>
    </location>
</feature>
<dbReference type="InterPro" id="IPR002528">
    <property type="entry name" value="MATE_fam"/>
</dbReference>
<feature type="transmembrane region" description="Helical" evidence="2">
    <location>
        <begin position="205"/>
        <end position="229"/>
    </location>
</feature>
<organism evidence="3 4">
    <name type="scientific">Digitaria exilis</name>
    <dbReference type="NCBI Taxonomy" id="1010633"/>
    <lineage>
        <taxon>Eukaryota</taxon>
        <taxon>Viridiplantae</taxon>
        <taxon>Streptophyta</taxon>
        <taxon>Embryophyta</taxon>
        <taxon>Tracheophyta</taxon>
        <taxon>Spermatophyta</taxon>
        <taxon>Magnoliopsida</taxon>
        <taxon>Liliopsida</taxon>
        <taxon>Poales</taxon>
        <taxon>Poaceae</taxon>
        <taxon>PACMAD clade</taxon>
        <taxon>Panicoideae</taxon>
        <taxon>Panicodae</taxon>
        <taxon>Paniceae</taxon>
        <taxon>Anthephorinae</taxon>
        <taxon>Digitaria</taxon>
    </lineage>
</organism>
<feature type="transmembrane region" description="Helical" evidence="2">
    <location>
        <begin position="236"/>
        <end position="257"/>
    </location>
</feature>
<gene>
    <name evidence="3" type="ORF">HU200_001084</name>
</gene>
<dbReference type="EMBL" id="JACEFO010000112">
    <property type="protein sequence ID" value="KAF8781107.1"/>
    <property type="molecule type" value="Genomic_DNA"/>
</dbReference>
<keyword evidence="4" id="KW-1185">Reference proteome</keyword>
<dbReference type="GO" id="GO:0016020">
    <property type="term" value="C:membrane"/>
    <property type="evidence" value="ECO:0007669"/>
    <property type="project" value="InterPro"/>
</dbReference>
<dbReference type="Proteomes" id="UP000636709">
    <property type="component" value="Unassembled WGS sequence"/>
</dbReference>
<sequence length="622" mass="66228">MLGDLPSMESQGAAAAPLLSKLPLPERRDDGGGDMIQARRLLAKDVWDESKKLGEVVGPAVFMNLVFSSMNIVSQSFAGHISDLDLAAFAMANTVIDGFNFAMLVRPAHTHSSLAALDVRLCALSAVSAWHGECAGVLCQLGMASALETLCGQAYGAKQHHMLGIYTQRSWLVLLAFAVILSPVYVFSGRLLAALGQPAELAGEAGMIGMCFLPSHFMYAILLPVMTFLQCQLKNCVTAAAAAVVFAVHVAATWLLVKCFGLGIFGVVVSFNLSWATFAALLVAYALGGGCPETWSGFSASAFVDLKEFVALSASSGVMLAIIFSSSQTVIDAVDSISVLLALTILLNGIQPVLSGTFRRSPQRNAWWHGCTMALPEKRGGGRFPGLAKELWDESRKLWVVAGPAAFTRLTFYGMTVVSQAFGGHIGDLELAAFSISATVISGLSFGFFVGMASAMETLCGQAYGAKQYHMMGIYLQRSWLILLAVAVLLTPTYIFSGQLLTALGQPAELLYMLPLHFVYAIILPLNKFLQCQRKNCVSAVTTAAVFPVHVAATWLLVRCFRLGVLGAAMALTVSWGLAAVGLLSYAFGGGCPETWRGFSASAFVDLKDFVKLSAASGVMLW</sequence>
<dbReference type="PANTHER" id="PTHR11206">
    <property type="entry name" value="MULTIDRUG RESISTANCE PROTEIN"/>
    <property type="match status" value="1"/>
</dbReference>
<feature type="transmembrane region" description="Helical" evidence="2">
    <location>
        <begin position="480"/>
        <end position="504"/>
    </location>
</feature>
<dbReference type="OrthoDB" id="2126698at2759"/>
<dbReference type="GO" id="GO:0015297">
    <property type="term" value="F:antiporter activity"/>
    <property type="evidence" value="ECO:0007669"/>
    <property type="project" value="InterPro"/>
</dbReference>
<feature type="transmembrane region" description="Helical" evidence="2">
    <location>
        <begin position="337"/>
        <end position="354"/>
    </location>
</feature>
<feature type="transmembrane region" description="Helical" evidence="2">
    <location>
        <begin position="398"/>
        <end position="422"/>
    </location>
</feature>
<reference evidence="3" key="1">
    <citation type="submission" date="2020-07" db="EMBL/GenBank/DDBJ databases">
        <title>Genome sequence and genetic diversity analysis of an under-domesticated orphan crop, white fonio (Digitaria exilis).</title>
        <authorList>
            <person name="Bennetzen J.L."/>
            <person name="Chen S."/>
            <person name="Ma X."/>
            <person name="Wang X."/>
            <person name="Yssel A.E.J."/>
            <person name="Chaluvadi S.R."/>
            <person name="Johnson M."/>
            <person name="Gangashetty P."/>
            <person name="Hamidou F."/>
            <person name="Sanogo M.D."/>
            <person name="Zwaenepoel A."/>
            <person name="Wallace J."/>
            <person name="Van De Peer Y."/>
            <person name="Van Deynze A."/>
        </authorList>
    </citation>
    <scope>NUCLEOTIDE SEQUENCE</scope>
    <source>
        <tissue evidence="3">Leaves</tissue>
    </source>
</reference>
<dbReference type="GO" id="GO:0042910">
    <property type="term" value="F:xenobiotic transmembrane transporter activity"/>
    <property type="evidence" value="ECO:0007669"/>
    <property type="project" value="InterPro"/>
</dbReference>
<evidence type="ECO:0000256" key="2">
    <source>
        <dbReference type="RuleBase" id="RU004914"/>
    </source>
</evidence>
<protein>
    <recommendedName>
        <fullName evidence="2">Protein DETOXIFICATION</fullName>
    </recommendedName>
    <alternativeName>
        <fullName evidence="2">Multidrug and toxic compound extrusion protein</fullName>
    </alternativeName>
</protein>
<evidence type="ECO:0000313" key="4">
    <source>
        <dbReference type="Proteomes" id="UP000636709"/>
    </source>
</evidence>
<comment type="similarity">
    <text evidence="1 2">Belongs to the multi antimicrobial extrusion (MATE) (TC 2.A.66.1) family.</text>
</comment>
<accession>A0A835KWH5</accession>
<feature type="transmembrane region" description="Helical" evidence="2">
    <location>
        <begin position="537"/>
        <end position="558"/>
    </location>
</feature>
<feature type="transmembrane region" description="Helical" evidence="2">
    <location>
        <begin position="564"/>
        <end position="588"/>
    </location>
</feature>